<gene>
    <name evidence="8" type="ORF">RAT170B_1212</name>
</gene>
<dbReference type="PATRIC" id="fig|1268837.3.peg.1423"/>
<evidence type="ECO:0000313" key="8">
    <source>
        <dbReference type="EMBL" id="KJW04403.1"/>
    </source>
</evidence>
<dbReference type="Gene3D" id="3.40.50.300">
    <property type="entry name" value="P-loop containing nucleotide triphosphate hydrolases"/>
    <property type="match status" value="1"/>
</dbReference>
<dbReference type="GO" id="GO:0003677">
    <property type="term" value="F:DNA binding"/>
    <property type="evidence" value="ECO:0007669"/>
    <property type="project" value="InterPro"/>
</dbReference>
<reference evidence="8 9" key="1">
    <citation type="submission" date="2015-01" db="EMBL/GenBank/DDBJ databases">
        <title>Genome Sequencing of Rickettsiales /home/snadendla/prok_pipe/test/illegal_ec_num.txt.</title>
        <authorList>
            <person name="Daugherty S.C."/>
            <person name="Su Q."/>
            <person name="Abolude K."/>
            <person name="Beier-Sexton M."/>
            <person name="Carlyon J.A."/>
            <person name="Carter R."/>
            <person name="Day N.P."/>
            <person name="Dumler S.J."/>
            <person name="Dyachenko V."/>
            <person name="Godinez A."/>
            <person name="Kurtti T.J."/>
            <person name="Lichay M."/>
            <person name="Mullins K.E."/>
            <person name="Ott S."/>
            <person name="Pappas-Brown V."/>
            <person name="Paris D.H."/>
            <person name="Patel P."/>
            <person name="Richards A.L."/>
            <person name="Sadzewicz L."/>
            <person name="Sears K."/>
            <person name="Seidman D."/>
            <person name="Sengamalay N."/>
            <person name="Stenos J."/>
            <person name="Tallon L.J."/>
            <person name="Vincent G."/>
            <person name="Fraser C.M."/>
            <person name="Munderloh U."/>
            <person name="Dunning-Hotopp J.C."/>
        </authorList>
    </citation>
    <scope>NUCLEOTIDE SEQUENCE [LARGE SCALE GENOMIC DNA]</scope>
    <source>
        <strain evidence="8 9">T170-B</strain>
    </source>
</reference>
<keyword evidence="3 6" id="KW-0347">Helicase</keyword>
<dbReference type="AlphaFoldDB" id="A0A0F3RDP8"/>
<accession>A0A0F3RDP8</accession>
<dbReference type="InterPro" id="IPR027417">
    <property type="entry name" value="P-loop_NTPase"/>
</dbReference>
<evidence type="ECO:0000256" key="2">
    <source>
        <dbReference type="ARBA" id="ARBA00022801"/>
    </source>
</evidence>
<dbReference type="Proteomes" id="UP000033736">
    <property type="component" value="Unassembled WGS sequence"/>
</dbReference>
<evidence type="ECO:0000259" key="7">
    <source>
        <dbReference type="PROSITE" id="PS51198"/>
    </source>
</evidence>
<dbReference type="InterPro" id="IPR014016">
    <property type="entry name" value="UvrD-like_ATP-bd"/>
</dbReference>
<keyword evidence="4 6" id="KW-0067">ATP-binding</keyword>
<feature type="domain" description="UvrD-like helicase ATP-binding" evidence="7">
    <location>
        <begin position="8"/>
        <end position="84"/>
    </location>
</feature>
<dbReference type="PANTHER" id="PTHR11070">
    <property type="entry name" value="UVRD / RECB / PCRA DNA HELICASE FAMILY MEMBER"/>
    <property type="match status" value="1"/>
</dbReference>
<dbReference type="Pfam" id="PF00580">
    <property type="entry name" value="UvrD-helicase"/>
    <property type="match status" value="1"/>
</dbReference>
<sequence length="84" mass="9148">MQNQDFIHTLNPEQQQAVLHTEGPLLLLAGAGTGKTKVLTSRIANIIHQNLASPQNILAVTFTNKAAKEMAERVNSLINCMVLI</sequence>
<name>A0A0F3RDP8_9RICK</name>
<organism evidence="8 9">
    <name type="scientific">Rickettsia argasii T170-B</name>
    <dbReference type="NCBI Taxonomy" id="1268837"/>
    <lineage>
        <taxon>Bacteria</taxon>
        <taxon>Pseudomonadati</taxon>
        <taxon>Pseudomonadota</taxon>
        <taxon>Alphaproteobacteria</taxon>
        <taxon>Rickettsiales</taxon>
        <taxon>Rickettsiaceae</taxon>
        <taxon>Rickettsieae</taxon>
        <taxon>Rickettsia</taxon>
        <taxon>spotted fever group</taxon>
    </lineage>
</organism>
<dbReference type="PANTHER" id="PTHR11070:SF2">
    <property type="entry name" value="ATP-DEPENDENT DNA HELICASE SRS2"/>
    <property type="match status" value="1"/>
</dbReference>
<dbReference type="GO" id="GO:0000725">
    <property type="term" value="P:recombinational repair"/>
    <property type="evidence" value="ECO:0007669"/>
    <property type="project" value="TreeGrafter"/>
</dbReference>
<proteinExistence type="predicted"/>
<dbReference type="GO" id="GO:0043138">
    <property type="term" value="F:3'-5' DNA helicase activity"/>
    <property type="evidence" value="ECO:0007669"/>
    <property type="project" value="TreeGrafter"/>
</dbReference>
<feature type="binding site" evidence="6">
    <location>
        <begin position="29"/>
        <end position="36"/>
    </location>
    <ligand>
        <name>ATP</name>
        <dbReference type="ChEBI" id="CHEBI:30616"/>
    </ligand>
</feature>
<evidence type="ECO:0000256" key="4">
    <source>
        <dbReference type="ARBA" id="ARBA00022840"/>
    </source>
</evidence>
<evidence type="ECO:0000256" key="3">
    <source>
        <dbReference type="ARBA" id="ARBA00022806"/>
    </source>
</evidence>
<dbReference type="EMBL" id="LAOQ01000004">
    <property type="protein sequence ID" value="KJW04403.1"/>
    <property type="molecule type" value="Genomic_DNA"/>
</dbReference>
<evidence type="ECO:0000256" key="1">
    <source>
        <dbReference type="ARBA" id="ARBA00022741"/>
    </source>
</evidence>
<comment type="caution">
    <text evidence="8">The sequence shown here is derived from an EMBL/GenBank/DDBJ whole genome shotgun (WGS) entry which is preliminary data.</text>
</comment>
<evidence type="ECO:0000256" key="5">
    <source>
        <dbReference type="ARBA" id="ARBA00034923"/>
    </source>
</evidence>
<keyword evidence="9" id="KW-1185">Reference proteome</keyword>
<evidence type="ECO:0000313" key="9">
    <source>
        <dbReference type="Proteomes" id="UP000033736"/>
    </source>
</evidence>
<protein>
    <recommendedName>
        <fullName evidence="5">DNA 3'-5' helicase II</fullName>
    </recommendedName>
</protein>
<dbReference type="GO" id="GO:0005829">
    <property type="term" value="C:cytosol"/>
    <property type="evidence" value="ECO:0007669"/>
    <property type="project" value="TreeGrafter"/>
</dbReference>
<evidence type="ECO:0000256" key="6">
    <source>
        <dbReference type="PROSITE-ProRule" id="PRU00560"/>
    </source>
</evidence>
<dbReference type="SUPFAM" id="SSF52540">
    <property type="entry name" value="P-loop containing nucleoside triphosphate hydrolases"/>
    <property type="match status" value="1"/>
</dbReference>
<keyword evidence="2 6" id="KW-0378">Hydrolase</keyword>
<dbReference type="GO" id="GO:0005524">
    <property type="term" value="F:ATP binding"/>
    <property type="evidence" value="ECO:0007669"/>
    <property type="project" value="UniProtKB-UniRule"/>
</dbReference>
<dbReference type="PROSITE" id="PS51198">
    <property type="entry name" value="UVRD_HELICASE_ATP_BIND"/>
    <property type="match status" value="1"/>
</dbReference>
<dbReference type="InterPro" id="IPR000212">
    <property type="entry name" value="DNA_helicase_UvrD/REP"/>
</dbReference>
<keyword evidence="1 6" id="KW-0547">Nucleotide-binding</keyword>
<dbReference type="GO" id="GO:0016787">
    <property type="term" value="F:hydrolase activity"/>
    <property type="evidence" value="ECO:0007669"/>
    <property type="project" value="UniProtKB-UniRule"/>
</dbReference>
<dbReference type="CDD" id="cd17932">
    <property type="entry name" value="DEXQc_UvrD"/>
    <property type="match status" value="1"/>
</dbReference>